<dbReference type="InParanoid" id="A0A152A7C0"/>
<evidence type="ECO:0000313" key="11">
    <source>
        <dbReference type="Proteomes" id="UP000076078"/>
    </source>
</evidence>
<keyword evidence="8" id="KW-0539">Nucleus</keyword>
<comment type="pathway">
    <text evidence="3">tRNA modification; 5-methoxycarbonylmethyl-2-thiouridine-tRNA biosynthesis.</text>
</comment>
<dbReference type="GO" id="GO:0005829">
    <property type="term" value="C:cytosol"/>
    <property type="evidence" value="ECO:0007669"/>
    <property type="project" value="TreeGrafter"/>
</dbReference>
<dbReference type="PANTHER" id="PTHR15641:SF1">
    <property type="entry name" value="ELONGATOR COMPLEX PROTEIN 5"/>
    <property type="match status" value="1"/>
</dbReference>
<keyword evidence="7" id="KW-0819">tRNA processing</keyword>
<comment type="subcellular location">
    <subcellularLocation>
        <location evidence="2">Cytoplasm</location>
    </subcellularLocation>
    <subcellularLocation>
        <location evidence="1">Nucleus</location>
    </subcellularLocation>
</comment>
<dbReference type="Gene3D" id="3.40.50.300">
    <property type="entry name" value="P-loop containing nucleotide triphosphate hydrolases"/>
    <property type="match status" value="1"/>
</dbReference>
<evidence type="ECO:0000256" key="7">
    <source>
        <dbReference type="ARBA" id="ARBA00022694"/>
    </source>
</evidence>
<sequence>MSAVTSTTSFTKVFSNSENNEGLILLEDSLESPSNNLLGHLYSQWLPSNSKHQKNIWFLNFSNNTQKYKNLSKKYNNANFIVIDYYSDTFGWNSNRSTTTSLDVVPLIFKSESISTSSNSIIQMIEKVYNTVSPKLKEKPILLIDSLSTLVLKNGLSDTCNLIRTLINVNFQKPKPTENVDNQQQTGKQHSLGVEKNRVKTGIQGSLSTTSGRGSGRSSSSSTGSNSRTFNNIFTILHSDLHEQEPTVQKQLQYISSVSIQVQPLPPKLKYSETLPHPYESSITLITKKKSGRVIRTVEYYYINSQTKTVHFDSSESLQEKQQESTPDPTADLSFNLKLTMEEKQAKDSVILPYKHQGLDQQILTNNDLIIEDPDEEDYDDEDPDEDLDI</sequence>
<evidence type="ECO:0000256" key="8">
    <source>
        <dbReference type="ARBA" id="ARBA00023242"/>
    </source>
</evidence>
<keyword evidence="6" id="KW-0963">Cytoplasm</keyword>
<dbReference type="OrthoDB" id="166907at2759"/>
<dbReference type="UniPathway" id="UPA00988"/>
<feature type="region of interest" description="Disordered" evidence="9">
    <location>
        <begin position="173"/>
        <end position="226"/>
    </location>
</feature>
<evidence type="ECO:0000256" key="4">
    <source>
        <dbReference type="ARBA" id="ARBA00009567"/>
    </source>
</evidence>
<dbReference type="GO" id="GO:0000049">
    <property type="term" value="F:tRNA binding"/>
    <property type="evidence" value="ECO:0007669"/>
    <property type="project" value="TreeGrafter"/>
</dbReference>
<accession>A0A152A7C0</accession>
<evidence type="ECO:0000256" key="1">
    <source>
        <dbReference type="ARBA" id="ARBA00004123"/>
    </source>
</evidence>
<feature type="region of interest" description="Disordered" evidence="9">
    <location>
        <begin position="365"/>
        <end position="390"/>
    </location>
</feature>
<evidence type="ECO:0000256" key="5">
    <source>
        <dbReference type="ARBA" id="ARBA00020264"/>
    </source>
</evidence>
<dbReference type="Pfam" id="PF10483">
    <property type="entry name" value="Elong_Iki1"/>
    <property type="match status" value="2"/>
</dbReference>
<dbReference type="GO" id="GO:0002098">
    <property type="term" value="P:tRNA wobble uridine modification"/>
    <property type="evidence" value="ECO:0007669"/>
    <property type="project" value="InterPro"/>
</dbReference>
<dbReference type="InterPro" id="IPR019519">
    <property type="entry name" value="Elp5"/>
</dbReference>
<dbReference type="InterPro" id="IPR027417">
    <property type="entry name" value="P-loop_NTPase"/>
</dbReference>
<evidence type="ECO:0000313" key="10">
    <source>
        <dbReference type="EMBL" id="KYR01947.1"/>
    </source>
</evidence>
<dbReference type="Proteomes" id="UP000076078">
    <property type="component" value="Unassembled WGS sequence"/>
</dbReference>
<evidence type="ECO:0000256" key="6">
    <source>
        <dbReference type="ARBA" id="ARBA00022490"/>
    </source>
</evidence>
<evidence type="ECO:0000256" key="9">
    <source>
        <dbReference type="SAM" id="MobiDB-lite"/>
    </source>
</evidence>
<dbReference type="EMBL" id="LODT01000004">
    <property type="protein sequence ID" value="KYR01947.1"/>
    <property type="molecule type" value="Genomic_DNA"/>
</dbReference>
<reference evidence="10 11" key="1">
    <citation type="submission" date="2015-12" db="EMBL/GenBank/DDBJ databases">
        <title>Dictyostelia acquired genes for synthesis and detection of signals that induce cell-type specialization by lateral gene transfer from prokaryotes.</title>
        <authorList>
            <person name="Gloeckner G."/>
            <person name="Schaap P."/>
        </authorList>
    </citation>
    <scope>NUCLEOTIDE SEQUENCE [LARGE SCALE GENOMIC DNA]</scope>
    <source>
        <strain evidence="10 11">TK</strain>
    </source>
</reference>
<proteinExistence type="inferred from homology"/>
<protein>
    <recommendedName>
        <fullName evidence="5">Elongator complex protein 5</fullName>
    </recommendedName>
</protein>
<feature type="compositionally biased region" description="Low complexity" evidence="9">
    <location>
        <begin position="205"/>
        <end position="226"/>
    </location>
</feature>
<dbReference type="OMA" id="FIVIDYY"/>
<dbReference type="GO" id="GO:0005634">
    <property type="term" value="C:nucleus"/>
    <property type="evidence" value="ECO:0007669"/>
    <property type="project" value="UniProtKB-SubCell"/>
</dbReference>
<dbReference type="PANTHER" id="PTHR15641">
    <property type="entry name" value="ELONGATOR COMPLEX PROTEIN 5"/>
    <property type="match status" value="1"/>
</dbReference>
<gene>
    <name evidence="10" type="ORF">DLAC_00738</name>
</gene>
<dbReference type="STRING" id="361077.A0A152A7C0"/>
<comment type="caution">
    <text evidence="10">The sequence shown here is derived from an EMBL/GenBank/DDBJ whole genome shotgun (WGS) entry which is preliminary data.</text>
</comment>
<organism evidence="10 11">
    <name type="scientific">Tieghemostelium lacteum</name>
    <name type="common">Slime mold</name>
    <name type="synonym">Dictyostelium lacteum</name>
    <dbReference type="NCBI Taxonomy" id="361077"/>
    <lineage>
        <taxon>Eukaryota</taxon>
        <taxon>Amoebozoa</taxon>
        <taxon>Evosea</taxon>
        <taxon>Eumycetozoa</taxon>
        <taxon>Dictyostelia</taxon>
        <taxon>Dictyosteliales</taxon>
        <taxon>Raperosteliaceae</taxon>
        <taxon>Tieghemostelium</taxon>
    </lineage>
</organism>
<dbReference type="AlphaFoldDB" id="A0A152A7C0"/>
<evidence type="ECO:0000256" key="3">
    <source>
        <dbReference type="ARBA" id="ARBA00005043"/>
    </source>
</evidence>
<feature type="compositionally biased region" description="Polar residues" evidence="9">
    <location>
        <begin position="179"/>
        <end position="189"/>
    </location>
</feature>
<comment type="similarity">
    <text evidence="4">Belongs to the ELP5 family.</text>
</comment>
<dbReference type="CDD" id="cd19496">
    <property type="entry name" value="Elp5"/>
    <property type="match status" value="1"/>
</dbReference>
<feature type="compositionally biased region" description="Acidic residues" evidence="9">
    <location>
        <begin position="370"/>
        <end position="390"/>
    </location>
</feature>
<dbReference type="GO" id="GO:0033588">
    <property type="term" value="C:elongator holoenzyme complex"/>
    <property type="evidence" value="ECO:0007669"/>
    <property type="project" value="InterPro"/>
</dbReference>
<keyword evidence="11" id="KW-1185">Reference proteome</keyword>
<name>A0A152A7C0_TIELA</name>
<evidence type="ECO:0000256" key="2">
    <source>
        <dbReference type="ARBA" id="ARBA00004496"/>
    </source>
</evidence>